<dbReference type="InterPro" id="IPR011990">
    <property type="entry name" value="TPR-like_helical_dom_sf"/>
</dbReference>
<sequence>MPETMLPRTIARTPRPVIAPRDVCPFCEIRALFGSPLRRNAPSRHYAAPRGKTSSPRKSQFTKDREWRERGRIVTENEKVKQAEAEAARRTADHLGRFPDSRRLAEANSAGFLRTSLEDAYWALEKFESFGLDPAVRNVRMLGEALGEALGQTEEAGLRDLTALGRICLKGLNPVQRVLGKRLLIALSNAGEASATISLLGTALQQDRALGPTTAQGALRFPEMRKVQEQLNTLVKRGDNPQAMILKAEILYSEDNIPKAKAMFEAAIAYLNRQKEKEQARMAEEEDEDVEIDAEAAPNDDIDRPLNAAWLGLGRLLLHQGDVDGAKAAFEEGAFKHNDAEAYHALVGLEPLYSSKWIEYNIKAAAAGNALSAKYLGDFYTLPPAAVAKLEDAEVKEELGRQFQASSFELWTRPFLPPFLVRLFEHRKIFYPPTAARIDYGLSWLAVAATSPPTPNGLSKLVPASITIAKTYVRHADTFAAAAADSPSTSEPGKRFRKPTSSGNSAPDPADTNVSIAFIDPLALLAPTKSSAVGAHDRTSSLLCAYQWLKALSLLRIHPHYERTYPDIAVEAATLHVAVVDELKALGLSDSQIETSPTARNPNTILQWDWAWAEWQRSHEKRGTMDKVGTKEDFQRMMNLWLLLGLTAVAGLLTWMDPKSAKKAAKMMFVPYEWHEKRKEEEGQSPPAPEKETGTGGNGWNDRSLW</sequence>
<dbReference type="Gene3D" id="1.25.40.10">
    <property type="entry name" value="Tetratricopeptide repeat domain"/>
    <property type="match status" value="1"/>
</dbReference>
<feature type="region of interest" description="Disordered" evidence="1">
    <location>
        <begin position="40"/>
        <end position="69"/>
    </location>
</feature>
<gene>
    <name evidence="3" type="ORF">H2201_002884</name>
</gene>
<evidence type="ECO:0000256" key="2">
    <source>
        <dbReference type="SAM" id="Phobius"/>
    </source>
</evidence>
<feature type="transmembrane region" description="Helical" evidence="2">
    <location>
        <begin position="638"/>
        <end position="656"/>
    </location>
</feature>
<keyword evidence="4" id="KW-1185">Reference proteome</keyword>
<feature type="region of interest" description="Disordered" evidence="1">
    <location>
        <begin position="483"/>
        <end position="509"/>
    </location>
</feature>
<accession>A0ABQ9NXD8</accession>
<evidence type="ECO:0000256" key="1">
    <source>
        <dbReference type="SAM" id="MobiDB-lite"/>
    </source>
</evidence>
<comment type="caution">
    <text evidence="3">The sequence shown here is derived from an EMBL/GenBank/DDBJ whole genome shotgun (WGS) entry which is preliminary data.</text>
</comment>
<organism evidence="3 4">
    <name type="scientific">Coniosporium apollinis</name>
    <dbReference type="NCBI Taxonomy" id="61459"/>
    <lineage>
        <taxon>Eukaryota</taxon>
        <taxon>Fungi</taxon>
        <taxon>Dikarya</taxon>
        <taxon>Ascomycota</taxon>
        <taxon>Pezizomycotina</taxon>
        <taxon>Dothideomycetes</taxon>
        <taxon>Dothideomycetes incertae sedis</taxon>
        <taxon>Coniosporium</taxon>
    </lineage>
</organism>
<evidence type="ECO:0000313" key="3">
    <source>
        <dbReference type="EMBL" id="KAJ9667049.1"/>
    </source>
</evidence>
<reference evidence="3" key="1">
    <citation type="submission" date="2022-10" db="EMBL/GenBank/DDBJ databases">
        <title>Culturing micro-colonial fungi from biological soil crusts in the Mojave desert and describing Neophaeococcomyces mojavensis, and introducing the new genera and species Taxawa tesnikishii.</title>
        <authorList>
            <person name="Kurbessoian T."/>
            <person name="Stajich J.E."/>
        </authorList>
    </citation>
    <scope>NUCLEOTIDE SEQUENCE</scope>
    <source>
        <strain evidence="3">TK_1</strain>
    </source>
</reference>
<feature type="region of interest" description="Disordered" evidence="1">
    <location>
        <begin position="676"/>
        <end position="706"/>
    </location>
</feature>
<keyword evidence="2" id="KW-0472">Membrane</keyword>
<proteinExistence type="predicted"/>
<dbReference type="EMBL" id="JAPDRL010000015">
    <property type="protein sequence ID" value="KAJ9667049.1"/>
    <property type="molecule type" value="Genomic_DNA"/>
</dbReference>
<dbReference type="Proteomes" id="UP001172684">
    <property type="component" value="Unassembled WGS sequence"/>
</dbReference>
<keyword evidence="2" id="KW-1133">Transmembrane helix</keyword>
<name>A0ABQ9NXD8_9PEZI</name>
<protein>
    <submittedName>
        <fullName evidence="3">Uncharacterized protein</fullName>
    </submittedName>
</protein>
<keyword evidence="2" id="KW-0812">Transmembrane</keyword>
<dbReference type="SUPFAM" id="SSF48452">
    <property type="entry name" value="TPR-like"/>
    <property type="match status" value="1"/>
</dbReference>
<evidence type="ECO:0000313" key="4">
    <source>
        <dbReference type="Proteomes" id="UP001172684"/>
    </source>
</evidence>